<protein>
    <submittedName>
        <fullName evidence="2">SGNH hydrolase</fullName>
    </submittedName>
</protein>
<keyword evidence="3" id="KW-1185">Reference proteome</keyword>
<feature type="domain" description="SGNH hydrolase-type esterase" evidence="1">
    <location>
        <begin position="10"/>
        <end position="215"/>
    </location>
</feature>
<dbReference type="EMBL" id="KV453911">
    <property type="protein sequence ID" value="ODV79556.1"/>
    <property type="molecule type" value="Genomic_DNA"/>
</dbReference>
<proteinExistence type="predicted"/>
<keyword evidence="2" id="KW-0378">Hydrolase</keyword>
<dbReference type="RefSeq" id="XP_020064678.1">
    <property type="nucleotide sequence ID" value="XM_020210134.1"/>
</dbReference>
<dbReference type="GeneID" id="30984270"/>
<accession>A0A1E4SJ70</accession>
<dbReference type="InterPro" id="IPR013830">
    <property type="entry name" value="SGNH_hydro"/>
</dbReference>
<gene>
    <name evidence="2" type="ORF">CANTADRAFT_5291</name>
</gene>
<evidence type="ECO:0000313" key="2">
    <source>
        <dbReference type="EMBL" id="ODV79556.1"/>
    </source>
</evidence>
<dbReference type="PANTHER" id="PTHR14209:SF19">
    <property type="entry name" value="ISOAMYL ACETATE-HYDROLYZING ESTERASE 1 HOMOLOG"/>
    <property type="match status" value="1"/>
</dbReference>
<reference evidence="3" key="1">
    <citation type="submission" date="2016-05" db="EMBL/GenBank/DDBJ databases">
        <title>Comparative genomics of biotechnologically important yeasts.</title>
        <authorList>
            <consortium name="DOE Joint Genome Institute"/>
            <person name="Riley R."/>
            <person name="Haridas S."/>
            <person name="Wolfe K.H."/>
            <person name="Lopes M.R."/>
            <person name="Hittinger C.T."/>
            <person name="Goker M."/>
            <person name="Salamov A."/>
            <person name="Wisecaver J."/>
            <person name="Long T.M."/>
            <person name="Aerts A.L."/>
            <person name="Barry K."/>
            <person name="Choi C."/>
            <person name="Clum A."/>
            <person name="Coughlan A.Y."/>
            <person name="Deshpande S."/>
            <person name="Douglass A.P."/>
            <person name="Hanson S.J."/>
            <person name="Klenk H.-P."/>
            <person name="Labutti K."/>
            <person name="Lapidus A."/>
            <person name="Lindquist E."/>
            <person name="Lipzen A."/>
            <person name="Meier-Kolthoff J.P."/>
            <person name="Ohm R.A."/>
            <person name="Otillar R.P."/>
            <person name="Pangilinan J."/>
            <person name="Peng Y."/>
            <person name="Rokas A."/>
            <person name="Rosa C.A."/>
            <person name="Scheuner C."/>
            <person name="Sibirny A.A."/>
            <person name="Slot J.C."/>
            <person name="Stielow J.B."/>
            <person name="Sun H."/>
            <person name="Kurtzman C.P."/>
            <person name="Blackwell M."/>
            <person name="Grigoriev I.V."/>
            <person name="Jeffries T.W."/>
        </authorList>
    </citation>
    <scope>NUCLEOTIDE SEQUENCE [LARGE SCALE GENOMIC DNA]</scope>
    <source>
        <strain evidence="3">NRRL Y-17324</strain>
    </source>
</reference>
<dbReference type="InterPro" id="IPR036514">
    <property type="entry name" value="SGNH_hydro_sf"/>
</dbReference>
<dbReference type="SUPFAM" id="SSF52266">
    <property type="entry name" value="SGNH hydrolase"/>
    <property type="match status" value="1"/>
</dbReference>
<dbReference type="PANTHER" id="PTHR14209">
    <property type="entry name" value="ISOAMYL ACETATE-HYDROLYZING ESTERASE 1"/>
    <property type="match status" value="1"/>
</dbReference>
<organism evidence="2 3">
    <name type="scientific">Suhomyces tanzawaensis NRRL Y-17324</name>
    <dbReference type="NCBI Taxonomy" id="984487"/>
    <lineage>
        <taxon>Eukaryota</taxon>
        <taxon>Fungi</taxon>
        <taxon>Dikarya</taxon>
        <taxon>Ascomycota</taxon>
        <taxon>Saccharomycotina</taxon>
        <taxon>Pichiomycetes</taxon>
        <taxon>Debaryomycetaceae</taxon>
        <taxon>Suhomyces</taxon>
    </lineage>
</organism>
<dbReference type="CDD" id="cd01838">
    <property type="entry name" value="Isoamyl_acetate_hydrolase_like"/>
    <property type="match status" value="1"/>
</dbReference>
<dbReference type="Pfam" id="PF13472">
    <property type="entry name" value="Lipase_GDSL_2"/>
    <property type="match status" value="1"/>
</dbReference>
<dbReference type="STRING" id="984487.A0A1E4SJ70"/>
<dbReference type="AlphaFoldDB" id="A0A1E4SJ70"/>
<dbReference type="InterPro" id="IPR045136">
    <property type="entry name" value="Iah1-like"/>
</dbReference>
<sequence>MSLAYDKFILFGDSITQFSNEPHIGYGFHPDLQNAYTRKLDVINRGYSGYNSRHAALVLPRVLEAELNQSKTNVKLMTIFIGTNDALEPNDSLGKIQRQSPEQYRQNLSQLVQLALANNIKPVVISPTLHDNKLSKELLEKDGRSSAVPLSSNRRNRVYADTAAEVAKEYDVAFVDLWNAFRDAGGFSDQQLLADEADLAEYLHDGIHFTKKAYDVLFQHVTKAIASRYPELSPENLPLQLAVWRNIDPENIEASIFK</sequence>
<name>A0A1E4SJ70_9ASCO</name>
<evidence type="ECO:0000313" key="3">
    <source>
        <dbReference type="Proteomes" id="UP000094285"/>
    </source>
</evidence>
<dbReference type="GO" id="GO:0016787">
    <property type="term" value="F:hydrolase activity"/>
    <property type="evidence" value="ECO:0007669"/>
    <property type="project" value="UniProtKB-KW"/>
</dbReference>
<dbReference type="Gene3D" id="3.40.50.1110">
    <property type="entry name" value="SGNH hydrolase"/>
    <property type="match status" value="1"/>
</dbReference>
<dbReference type="Proteomes" id="UP000094285">
    <property type="component" value="Unassembled WGS sequence"/>
</dbReference>
<evidence type="ECO:0000259" key="1">
    <source>
        <dbReference type="Pfam" id="PF13472"/>
    </source>
</evidence>
<dbReference type="OrthoDB" id="671439at2759"/>